<comment type="caution">
    <text evidence="7">The sequence shown here is derived from an EMBL/GenBank/DDBJ whole genome shotgun (WGS) entry which is preliminary data.</text>
</comment>
<dbReference type="Gene3D" id="3.30.43.10">
    <property type="entry name" value="Uridine Diphospho-n-acetylenolpyruvylglucosamine Reductase, domain 2"/>
    <property type="match status" value="1"/>
</dbReference>
<dbReference type="RefSeq" id="WP_219665273.1">
    <property type="nucleotide sequence ID" value="NZ_WTFF01000021.1"/>
</dbReference>
<evidence type="ECO:0000256" key="5">
    <source>
        <dbReference type="ARBA" id="ARBA00023002"/>
    </source>
</evidence>
<dbReference type="InterPro" id="IPR016166">
    <property type="entry name" value="FAD-bd_PCMH"/>
</dbReference>
<dbReference type="PANTHER" id="PTHR42973">
    <property type="entry name" value="BINDING OXIDOREDUCTASE, PUTATIVE (AFU_ORTHOLOGUE AFUA_1G17690)-RELATED"/>
    <property type="match status" value="1"/>
</dbReference>
<comment type="cofactor">
    <cofactor evidence="1">
        <name>FAD</name>
        <dbReference type="ChEBI" id="CHEBI:57692"/>
    </cofactor>
</comment>
<protein>
    <submittedName>
        <fullName evidence="7">FAD-binding protein</fullName>
    </submittedName>
</protein>
<dbReference type="InterPro" id="IPR050416">
    <property type="entry name" value="FAD-linked_Oxidoreductase"/>
</dbReference>
<keyword evidence="3" id="KW-0285">Flavoprotein</keyword>
<comment type="similarity">
    <text evidence="2">Belongs to the oxygen-dependent FAD-linked oxidoreductase family.</text>
</comment>
<sequence>MSGDPAQIDVTTLANAVSGPVLTRGQEGYEEELTGFQTGYRHDPAVVVGAADAEDVRAAVAWAAEHGLPVALQSTGHGITVLDRDGLVITTRRLDSITVDAGARTARIGAGARWEQVIAQTFPHGLSPLCGSAGHVGVVGYTLAGGLGLLAREFGYAADLVKAIEVVTADGQLREVTADSDPDLFWALRGGRENFGAVTALEVSLLPVAKVYGGGLYFDAAEADKVLAFFKEWTATAPETVTASLGMIEYPPIPVFPEPLRGRHVVHVRFATTDLAGGPELVRPWREASGATVIHDHLGELDYPEVGSIYAEPTFSHAYDGNAVLLSELDQAVLDAVRRLAGPGAEVPCIVDLRHLGGALARQPEVPNAVPFREAAYILRVLSGSDDAPAEAIRSAHAAIDDAVRPWTVGRSLNFVYGERSAEAFADELWDTATRSRLAKLKAVYDPANVFRTNLNIVPAG</sequence>
<dbReference type="InterPro" id="IPR012951">
    <property type="entry name" value="BBE"/>
</dbReference>
<gene>
    <name evidence="7" type="ORF">GPJ59_05675</name>
</gene>
<dbReference type="SUPFAM" id="SSF56176">
    <property type="entry name" value="FAD-binding/transporter-associated domain-like"/>
    <property type="match status" value="1"/>
</dbReference>
<evidence type="ECO:0000313" key="8">
    <source>
        <dbReference type="Proteomes" id="UP000812013"/>
    </source>
</evidence>
<dbReference type="InterPro" id="IPR016169">
    <property type="entry name" value="FAD-bd_PCMH_sub2"/>
</dbReference>
<evidence type="ECO:0000256" key="3">
    <source>
        <dbReference type="ARBA" id="ARBA00022630"/>
    </source>
</evidence>
<proteinExistence type="inferred from homology"/>
<organism evidence="7 8">
    <name type="scientific">Streptomyces bambusae</name>
    <dbReference type="NCBI Taxonomy" id="1550616"/>
    <lineage>
        <taxon>Bacteria</taxon>
        <taxon>Bacillati</taxon>
        <taxon>Actinomycetota</taxon>
        <taxon>Actinomycetes</taxon>
        <taxon>Kitasatosporales</taxon>
        <taxon>Streptomycetaceae</taxon>
        <taxon>Streptomyces</taxon>
    </lineage>
</organism>
<evidence type="ECO:0000313" key="7">
    <source>
        <dbReference type="EMBL" id="MBW5481384.1"/>
    </source>
</evidence>
<dbReference type="InterPro" id="IPR016167">
    <property type="entry name" value="FAD-bd_PCMH_sub1"/>
</dbReference>
<dbReference type="InterPro" id="IPR006093">
    <property type="entry name" value="Oxy_OxRdtase_FAD_BS"/>
</dbReference>
<evidence type="ECO:0000256" key="2">
    <source>
        <dbReference type="ARBA" id="ARBA00005466"/>
    </source>
</evidence>
<evidence type="ECO:0000256" key="4">
    <source>
        <dbReference type="ARBA" id="ARBA00022827"/>
    </source>
</evidence>
<dbReference type="Pfam" id="PF01565">
    <property type="entry name" value="FAD_binding_4"/>
    <property type="match status" value="1"/>
</dbReference>
<dbReference type="InterPro" id="IPR036318">
    <property type="entry name" value="FAD-bd_PCMH-like_sf"/>
</dbReference>
<accession>A0ABS6Z0W2</accession>
<keyword evidence="8" id="KW-1185">Reference proteome</keyword>
<dbReference type="InterPro" id="IPR006094">
    <property type="entry name" value="Oxid_FAD_bind_N"/>
</dbReference>
<name>A0ABS6Z0W2_9ACTN</name>
<keyword evidence="4" id="KW-0274">FAD</keyword>
<dbReference type="EMBL" id="WTFF01000021">
    <property type="protein sequence ID" value="MBW5481384.1"/>
    <property type="molecule type" value="Genomic_DNA"/>
</dbReference>
<dbReference type="PANTHER" id="PTHR42973:SF39">
    <property type="entry name" value="FAD-BINDING PCMH-TYPE DOMAIN-CONTAINING PROTEIN"/>
    <property type="match status" value="1"/>
</dbReference>
<evidence type="ECO:0000256" key="1">
    <source>
        <dbReference type="ARBA" id="ARBA00001974"/>
    </source>
</evidence>
<evidence type="ECO:0000259" key="6">
    <source>
        <dbReference type="PROSITE" id="PS51387"/>
    </source>
</evidence>
<feature type="domain" description="FAD-binding PCMH-type" evidence="6">
    <location>
        <begin position="40"/>
        <end position="208"/>
    </location>
</feature>
<dbReference type="Proteomes" id="UP000812013">
    <property type="component" value="Unassembled WGS sequence"/>
</dbReference>
<dbReference type="Gene3D" id="3.40.462.20">
    <property type="match status" value="1"/>
</dbReference>
<dbReference type="Gene3D" id="3.30.465.10">
    <property type="match status" value="1"/>
</dbReference>
<dbReference type="Pfam" id="PF08031">
    <property type="entry name" value="BBE"/>
    <property type="match status" value="1"/>
</dbReference>
<dbReference type="PROSITE" id="PS51387">
    <property type="entry name" value="FAD_PCMH"/>
    <property type="match status" value="1"/>
</dbReference>
<dbReference type="PROSITE" id="PS00862">
    <property type="entry name" value="OX2_COVAL_FAD"/>
    <property type="match status" value="1"/>
</dbReference>
<reference evidence="7 8" key="1">
    <citation type="submission" date="2019-12" db="EMBL/GenBank/DDBJ databases">
        <title>Genome sequence of Streptomyces bambusae.</title>
        <authorList>
            <person name="Bansal K."/>
            <person name="Choksket S."/>
            <person name="Korpole S."/>
            <person name="Patil P.B."/>
        </authorList>
    </citation>
    <scope>NUCLEOTIDE SEQUENCE [LARGE SCALE GENOMIC DNA]</scope>
    <source>
        <strain evidence="7 8">SK60</strain>
    </source>
</reference>
<keyword evidence="5" id="KW-0560">Oxidoreductase</keyword>